<dbReference type="Pfam" id="PF16087">
    <property type="entry name" value="DUF4817"/>
    <property type="match status" value="1"/>
</dbReference>
<dbReference type="Proteomes" id="UP001159363">
    <property type="component" value="Chromosome 9"/>
</dbReference>
<dbReference type="EMBL" id="JARBHB010000010">
    <property type="protein sequence ID" value="KAJ8874699.1"/>
    <property type="molecule type" value="Genomic_DNA"/>
</dbReference>
<dbReference type="InterPro" id="IPR036397">
    <property type="entry name" value="RNaseH_sf"/>
</dbReference>
<gene>
    <name evidence="2" type="ORF">PR048_025565</name>
</gene>
<evidence type="ECO:0000313" key="2">
    <source>
        <dbReference type="EMBL" id="KAJ8874699.1"/>
    </source>
</evidence>
<evidence type="ECO:0000313" key="3">
    <source>
        <dbReference type="Proteomes" id="UP001159363"/>
    </source>
</evidence>
<sequence>MVFSQEQRVFIVEHYFATHSYARVADEFCLLYPDTAVPNNATITKLINYFGENGSVADKKRSGRLAFLVGAKLADVERIVLRSPLKSLRRLSAQVGISYGSAQQAMKKLHLRAYHVRCVQVRKGPDQDKRLLEKVFFTDEAGFHLSGYVNSQNSTILSSANPHVLHEKPLLYQKIGSVVCCVTSPNMNCTKTLLLSLLHFLTLMNCDFWFQQDSTTCHTLNATMQFLLKFFGDRLISAGLWPPRSPDLSPPDFFLWDT</sequence>
<keyword evidence="3" id="KW-1185">Reference proteome</keyword>
<protein>
    <recommendedName>
        <fullName evidence="1">DUF4817 domain-containing protein</fullName>
    </recommendedName>
</protein>
<organism evidence="2 3">
    <name type="scientific">Dryococelus australis</name>
    <dbReference type="NCBI Taxonomy" id="614101"/>
    <lineage>
        <taxon>Eukaryota</taxon>
        <taxon>Metazoa</taxon>
        <taxon>Ecdysozoa</taxon>
        <taxon>Arthropoda</taxon>
        <taxon>Hexapoda</taxon>
        <taxon>Insecta</taxon>
        <taxon>Pterygota</taxon>
        <taxon>Neoptera</taxon>
        <taxon>Polyneoptera</taxon>
        <taxon>Phasmatodea</taxon>
        <taxon>Verophasmatodea</taxon>
        <taxon>Anareolatae</taxon>
        <taxon>Phasmatidae</taxon>
        <taxon>Eurycanthinae</taxon>
        <taxon>Dryococelus</taxon>
    </lineage>
</organism>
<name>A0ABQ9GRN7_9NEOP</name>
<comment type="caution">
    <text evidence="2">The sequence shown here is derived from an EMBL/GenBank/DDBJ whole genome shotgun (WGS) entry which is preliminary data.</text>
</comment>
<proteinExistence type="predicted"/>
<dbReference type="PANTHER" id="PTHR47326">
    <property type="entry name" value="TRANSPOSABLE ELEMENT TC3 TRANSPOSASE-LIKE PROTEIN"/>
    <property type="match status" value="1"/>
</dbReference>
<feature type="domain" description="DUF4817" evidence="1">
    <location>
        <begin position="5"/>
        <end position="57"/>
    </location>
</feature>
<evidence type="ECO:0000259" key="1">
    <source>
        <dbReference type="Pfam" id="PF16087"/>
    </source>
</evidence>
<accession>A0ABQ9GRN7</accession>
<dbReference type="Gene3D" id="3.30.420.10">
    <property type="entry name" value="Ribonuclease H-like superfamily/Ribonuclease H"/>
    <property type="match status" value="1"/>
</dbReference>
<dbReference type="PANTHER" id="PTHR47326:SF1">
    <property type="entry name" value="HTH PSQ-TYPE DOMAIN-CONTAINING PROTEIN"/>
    <property type="match status" value="1"/>
</dbReference>
<reference evidence="2 3" key="1">
    <citation type="submission" date="2023-02" db="EMBL/GenBank/DDBJ databases">
        <title>LHISI_Scaffold_Assembly.</title>
        <authorList>
            <person name="Stuart O.P."/>
            <person name="Cleave R."/>
            <person name="Magrath M.J.L."/>
            <person name="Mikheyev A.S."/>
        </authorList>
    </citation>
    <scope>NUCLEOTIDE SEQUENCE [LARGE SCALE GENOMIC DNA]</scope>
    <source>
        <strain evidence="2">Daus_M_001</strain>
        <tissue evidence="2">Leg muscle</tissue>
    </source>
</reference>
<dbReference type="InterPro" id="IPR032135">
    <property type="entry name" value="DUF4817"/>
</dbReference>